<feature type="compositionally biased region" description="Polar residues" evidence="1">
    <location>
        <begin position="192"/>
        <end position="210"/>
    </location>
</feature>
<organism evidence="2 3">
    <name type="scientific">Paraconiothyrium brasiliense</name>
    <dbReference type="NCBI Taxonomy" id="300254"/>
    <lineage>
        <taxon>Eukaryota</taxon>
        <taxon>Fungi</taxon>
        <taxon>Dikarya</taxon>
        <taxon>Ascomycota</taxon>
        <taxon>Pezizomycotina</taxon>
        <taxon>Dothideomycetes</taxon>
        <taxon>Pleosporomycetidae</taxon>
        <taxon>Pleosporales</taxon>
        <taxon>Massarineae</taxon>
        <taxon>Didymosphaeriaceae</taxon>
        <taxon>Paraconiothyrium</taxon>
    </lineage>
</organism>
<keyword evidence="3" id="KW-1185">Reference proteome</keyword>
<feature type="compositionally biased region" description="Polar residues" evidence="1">
    <location>
        <begin position="229"/>
        <end position="241"/>
    </location>
</feature>
<accession>A0ABR3R0P7</accession>
<gene>
    <name evidence="2" type="ORF">SLS60_008486</name>
</gene>
<reference evidence="2 3" key="1">
    <citation type="submission" date="2024-02" db="EMBL/GenBank/DDBJ databases">
        <title>De novo assembly and annotation of 12 fungi associated with fruit tree decline syndrome in Ontario, Canada.</title>
        <authorList>
            <person name="Sulman M."/>
            <person name="Ellouze W."/>
            <person name="Ilyukhin E."/>
        </authorList>
    </citation>
    <scope>NUCLEOTIDE SEQUENCE [LARGE SCALE GENOMIC DNA]</scope>
    <source>
        <strain evidence="2 3">M42-189</strain>
    </source>
</reference>
<feature type="compositionally biased region" description="Polar residues" evidence="1">
    <location>
        <begin position="378"/>
        <end position="387"/>
    </location>
</feature>
<sequence length="652" mass="70112">MAGTQKGSSEDAGVNDGGATDNNSSSVPQPPSLGPLGRPPSVNIEASSSRGVRRDASQLGNDSVVGQSSIAPHGGIAGIAGHYARAAPQSSFTSSGGTSQYDYTPHGLPSLPAEYDSVEEWLNTLPPIGNRPLWSANSFSASGWPSYGGTVRMEPGSSPSFIPSFASQQFMSPSAGHSSGSLRSHLVAPTQRGYQSPYLTNEQRSGSTGYTLPPPSHILGSNAPPILVNPTSVGGASSMDDSASMRRALDRSYLSADMIPHTSTARQPSTNMPPPPVPNRPRQPNTSMPPPPVPSRPRSNLTQYPTIGRTPETFISPYPTHGSIPSSFGTSSRESPRVNPRGRSRSQRRVGALVQRRGRSRRGHAVDTSPLQRDEDQGNPSLTSRNQPVALADQQIVATYDEYHAPVVLYEIVPETTGCYYAQGWLENHTSAHSPSPTLLPQNVSAPNIAYRFYHGTQGFINTGNALSLLVLHNATDPWDDTFPPRPSTTTIGTYGYHHFEDDWIHWITFTPGLKTWLTAMENAGYIKKISEWTKAMQPRERRFHKAYWMAANRMEMGNLLRRAPLTGGMDPNAVDDDEFPHVTKDNLDTSCGPVNPEDTVDAYDVVMGVAQGIGAMNFDHIVAGDPEAPLYDQLLQRQAPAGPTGGGAATT</sequence>
<evidence type="ECO:0000256" key="1">
    <source>
        <dbReference type="SAM" id="MobiDB-lite"/>
    </source>
</evidence>
<feature type="compositionally biased region" description="Polar residues" evidence="1">
    <location>
        <begin position="323"/>
        <end position="333"/>
    </location>
</feature>
<evidence type="ECO:0000313" key="3">
    <source>
        <dbReference type="Proteomes" id="UP001521785"/>
    </source>
</evidence>
<proteinExistence type="predicted"/>
<feature type="compositionally biased region" description="Polar residues" evidence="1">
    <location>
        <begin position="58"/>
        <end position="69"/>
    </location>
</feature>
<dbReference type="EMBL" id="JAKJXO020000012">
    <property type="protein sequence ID" value="KAL1597998.1"/>
    <property type="molecule type" value="Genomic_DNA"/>
</dbReference>
<feature type="compositionally biased region" description="Pro residues" evidence="1">
    <location>
        <begin position="271"/>
        <end position="295"/>
    </location>
</feature>
<name>A0ABR3R0P7_9PLEO</name>
<comment type="caution">
    <text evidence="2">The sequence shown here is derived from an EMBL/GenBank/DDBJ whole genome shotgun (WGS) entry which is preliminary data.</text>
</comment>
<feature type="region of interest" description="Disordered" evidence="1">
    <location>
        <begin position="260"/>
        <end position="388"/>
    </location>
</feature>
<evidence type="ECO:0000313" key="2">
    <source>
        <dbReference type="EMBL" id="KAL1597998.1"/>
    </source>
</evidence>
<feature type="region of interest" description="Disordered" evidence="1">
    <location>
        <begin position="192"/>
        <end position="245"/>
    </location>
</feature>
<protein>
    <submittedName>
        <fullName evidence="2">Uncharacterized protein</fullName>
    </submittedName>
</protein>
<dbReference type="Proteomes" id="UP001521785">
    <property type="component" value="Unassembled WGS sequence"/>
</dbReference>
<feature type="region of interest" description="Disordered" evidence="1">
    <location>
        <begin position="1"/>
        <end position="72"/>
    </location>
</feature>